<evidence type="ECO:0000313" key="1">
    <source>
        <dbReference type="EMBL" id="ESU44793.1"/>
    </source>
</evidence>
<accession>V6U0T8</accession>
<dbReference type="AlphaFoldDB" id="V6U0T8"/>
<dbReference type="Proteomes" id="UP000018040">
    <property type="component" value="Unassembled WGS sequence"/>
</dbReference>
<gene>
    <name evidence="1" type="ORF">GSB_152089</name>
</gene>
<dbReference type="VEuPathDB" id="GiardiaDB:QR46_4314"/>
<reference evidence="2" key="1">
    <citation type="submission" date="2012-02" db="EMBL/GenBank/DDBJ databases">
        <title>Genome sequencing of Giardia lamblia Genotypes A2 and B isolates (DH and GS) and comparative analysis with the genomes of Genotypes A1 and E (WB and Pig).</title>
        <authorList>
            <person name="Adam R."/>
            <person name="Dahlstrom E."/>
            <person name="Martens C."/>
            <person name="Bruno D."/>
            <person name="Barbian K."/>
            <person name="Porcella S.F."/>
            <person name="Nash T."/>
        </authorList>
    </citation>
    <scope>NUCLEOTIDE SEQUENCE</scope>
    <source>
        <strain evidence="2">GS</strain>
    </source>
</reference>
<proteinExistence type="predicted"/>
<reference evidence="1 2" key="2">
    <citation type="journal article" date="2013" name="Genome Biol. Evol.">
        <title>Genome sequencing of Giardia lamblia genotypes A2 and B isolates (DH and GS) and comparative analysis with the genomes of genotypes A1 and E (WB and Pig).</title>
        <authorList>
            <person name="Adam R.D."/>
            <person name="Dahlstrom E.W."/>
            <person name="Martens C.A."/>
            <person name="Bruno D.P."/>
            <person name="Barbian K.D."/>
            <person name="Ricklefs S.M."/>
            <person name="Hernandez M.M."/>
            <person name="Narla N.P."/>
            <person name="Patel R.B."/>
            <person name="Porcella S.F."/>
            <person name="Nash T.E."/>
        </authorList>
    </citation>
    <scope>NUCLEOTIDE SEQUENCE [LARGE SCALE GENOMIC DNA]</scope>
    <source>
        <strain evidence="1 2">GS</strain>
    </source>
</reference>
<sequence>VHSFSLLMNNTESLRLNYETRLREAPSNKLWAQYARWEASHDRIGAACVICERYLDSMADPSEDMWLLYVEISPSRSMKLDILARAVQQQPLSANLHHCTLKCLLSSNEASPPSITEIEHLFKRWMNKVLEHGTPGHLEALFRTLVDALEQLAYSSFIRHYEELVFLLLHAYATVPVAKNALFFAFNTIQQLVGQPGLDKRKLFTNALRLFTVIFPTIDSLTEQYSVLHSLYLLCEFMKPHFHSLFFAETLVCSSVNSTNALPLKSIYAFLFAARTKLEAISSPSVTELCLLLAYDALLTLQVDDRVFQSHCCRSIFSVVSSTQLSSASWLDELNLLQRIIASDLFLSRKAVITEATRALLLSRDKFYSHHTTLPNEELVQLYSSIQSLLQRFPLEPAACDNVEYLLDICLPFLLSNINQFSGLVEGLLQMLLMSPNCAQFANKIFSIVVQGGPILFEPQTTQFLLNAVLKRLSVDNLSDTLLAHIISCGILNSDVTTVMDILVSVQNKYSLFKLFQGIVRVIFDNTEAKSAFSTTIRFLLEIFSTLISNIDFRNDAVTFLLKVTPDLEHISTKDFLEYSAFMLLFFLTCMTQRLMEQHFFGDTTFESTLERILKRAEIVHIGVKMGDIALIDQYAKLSSLIGTVFEYHELITETEVILGKTVLECVITVQDRERKRSLLLYEVVPIDRSDGHGLLKLIEN</sequence>
<dbReference type="OrthoDB" id="10256365at2759"/>
<dbReference type="EMBL" id="AHHH01000016">
    <property type="protein sequence ID" value="ESU44793.1"/>
    <property type="molecule type" value="Genomic_DNA"/>
</dbReference>
<protein>
    <submittedName>
        <fullName evidence="1">Uncharacterized protein</fullName>
    </submittedName>
</protein>
<dbReference type="Gene3D" id="1.25.40.10">
    <property type="entry name" value="Tetratricopeptide repeat domain"/>
    <property type="match status" value="1"/>
</dbReference>
<name>V6U0T8_GIAIN</name>
<feature type="non-terminal residue" evidence="1">
    <location>
        <position position="1"/>
    </location>
</feature>
<comment type="caution">
    <text evidence="1">The sequence shown here is derived from an EMBL/GenBank/DDBJ whole genome shotgun (WGS) entry which is preliminary data.</text>
</comment>
<dbReference type="VEuPathDB" id="GiardiaDB:DHA2_150051"/>
<dbReference type="InterPro" id="IPR011990">
    <property type="entry name" value="TPR-like_helical_dom_sf"/>
</dbReference>
<dbReference type="VEuPathDB" id="GiardiaDB:GL50581_619"/>
<organism evidence="1 2">
    <name type="scientific">Giardia intestinalis</name>
    <name type="common">Giardia lamblia</name>
    <dbReference type="NCBI Taxonomy" id="5741"/>
    <lineage>
        <taxon>Eukaryota</taxon>
        <taxon>Metamonada</taxon>
        <taxon>Diplomonadida</taxon>
        <taxon>Hexamitidae</taxon>
        <taxon>Giardiinae</taxon>
        <taxon>Giardia</taxon>
    </lineage>
</organism>
<evidence type="ECO:0000313" key="2">
    <source>
        <dbReference type="Proteomes" id="UP000018040"/>
    </source>
</evidence>
<dbReference type="VEuPathDB" id="GiardiaDB:GL50803_0014127"/>